<evidence type="ECO:0000256" key="2">
    <source>
        <dbReference type="ARBA" id="ARBA00022723"/>
    </source>
</evidence>
<dbReference type="InterPro" id="IPR012889">
    <property type="entry name" value="Fucose_isomerase_N2"/>
</dbReference>
<dbReference type="SUPFAM" id="SSF53743">
    <property type="entry name" value="FucI/AraA N-terminal and middle domains"/>
    <property type="match status" value="1"/>
</dbReference>
<evidence type="ECO:0000256" key="1">
    <source>
        <dbReference type="ARBA" id="ARBA00022490"/>
    </source>
</evidence>
<dbReference type="EMBL" id="JAPFFF010000008">
    <property type="protein sequence ID" value="KAK8884460.1"/>
    <property type="molecule type" value="Genomic_DNA"/>
</dbReference>
<keyword evidence="6" id="KW-0119">Carbohydrate metabolism</keyword>
<evidence type="ECO:0000259" key="7">
    <source>
        <dbReference type="Pfam" id="PF02952"/>
    </source>
</evidence>
<dbReference type="Pfam" id="PF07882">
    <property type="entry name" value="Fucose_iso_N2"/>
    <property type="match status" value="1"/>
</dbReference>
<dbReference type="InterPro" id="IPR009015">
    <property type="entry name" value="Fucose_isomerase_N/cen_sf"/>
</dbReference>
<evidence type="ECO:0000259" key="9">
    <source>
        <dbReference type="Pfam" id="PF07882"/>
    </source>
</evidence>
<feature type="domain" description="L-fucose isomerase N-terminal-2" evidence="9">
    <location>
        <begin position="172"/>
        <end position="353"/>
    </location>
</feature>
<evidence type="ECO:0000256" key="4">
    <source>
        <dbReference type="ARBA" id="ARBA00023235"/>
    </source>
</evidence>
<dbReference type="InterPro" id="IPR038393">
    <property type="entry name" value="Fuc_iso_dom3_sf"/>
</dbReference>
<dbReference type="InterPro" id="IPR038392">
    <property type="entry name" value="Fucose_isomerase_dom2_sf"/>
</dbReference>
<protein>
    <recommendedName>
        <fullName evidence="12">L-fucose isomerase</fullName>
    </recommendedName>
</protein>
<dbReference type="Proteomes" id="UP001470230">
    <property type="component" value="Unassembled WGS sequence"/>
</dbReference>
<dbReference type="HAMAP" id="MF_01254">
    <property type="entry name" value="Fucose_iso"/>
    <property type="match status" value="1"/>
</dbReference>
<dbReference type="NCBIfam" id="TIGR01089">
    <property type="entry name" value="fucI"/>
    <property type="match status" value="1"/>
</dbReference>
<comment type="caution">
    <text evidence="10">The sequence shown here is derived from an EMBL/GenBank/DDBJ whole genome shotgun (WGS) entry which is preliminary data.</text>
</comment>
<dbReference type="Pfam" id="PF02952">
    <property type="entry name" value="Fucose_iso_C"/>
    <property type="match status" value="1"/>
</dbReference>
<evidence type="ECO:0000256" key="6">
    <source>
        <dbReference type="ARBA" id="ARBA00023277"/>
    </source>
</evidence>
<evidence type="ECO:0000313" key="10">
    <source>
        <dbReference type="EMBL" id="KAK8884460.1"/>
    </source>
</evidence>
<dbReference type="Pfam" id="PF07881">
    <property type="entry name" value="Fucose_iso_N1"/>
    <property type="match status" value="1"/>
</dbReference>
<dbReference type="InterPro" id="IPR015888">
    <property type="entry name" value="Fuc_isomerase_C"/>
</dbReference>
<evidence type="ECO:0000256" key="5">
    <source>
        <dbReference type="ARBA" id="ARBA00023253"/>
    </source>
</evidence>
<evidence type="ECO:0000259" key="8">
    <source>
        <dbReference type="Pfam" id="PF07881"/>
    </source>
</evidence>
<dbReference type="InterPro" id="IPR005763">
    <property type="entry name" value="Fucose_isomerase"/>
</dbReference>
<evidence type="ECO:0008006" key="12">
    <source>
        <dbReference type="Google" id="ProtNLM"/>
    </source>
</evidence>
<dbReference type="InterPro" id="IPR004216">
    <property type="entry name" value="Fuc/Ara_isomerase_C"/>
</dbReference>
<organism evidence="10 11">
    <name type="scientific">Tritrichomonas musculus</name>
    <dbReference type="NCBI Taxonomy" id="1915356"/>
    <lineage>
        <taxon>Eukaryota</taxon>
        <taxon>Metamonada</taxon>
        <taxon>Parabasalia</taxon>
        <taxon>Tritrichomonadida</taxon>
        <taxon>Tritrichomonadidae</taxon>
        <taxon>Tritrichomonas</taxon>
    </lineage>
</organism>
<dbReference type="InterPro" id="IPR012888">
    <property type="entry name" value="Fucose_iso_N1"/>
</dbReference>
<dbReference type="PANTHER" id="PTHR37840">
    <property type="entry name" value="L-FUCOSE ISOMERASE"/>
    <property type="match status" value="1"/>
</dbReference>
<keyword evidence="4" id="KW-0413">Isomerase</keyword>
<keyword evidence="2" id="KW-0479">Metal-binding</keyword>
<dbReference type="SUPFAM" id="SSF50443">
    <property type="entry name" value="FucI/AraA C-terminal domain-like"/>
    <property type="match status" value="1"/>
</dbReference>
<dbReference type="InterPro" id="IPR038391">
    <property type="entry name" value="Fucose_iso_dom1_sf"/>
</dbReference>
<dbReference type="NCBIfam" id="NF008220">
    <property type="entry name" value="PRK10991.1"/>
    <property type="match status" value="1"/>
</dbReference>
<name>A0ABR2K024_9EUKA</name>
<evidence type="ECO:0000313" key="11">
    <source>
        <dbReference type="Proteomes" id="UP001470230"/>
    </source>
</evidence>
<keyword evidence="1" id="KW-0963">Cytoplasm</keyword>
<dbReference type="Gene3D" id="3.20.14.10">
    <property type="entry name" value="L-fucose/L-arabinose isomerase, C-terminal"/>
    <property type="match status" value="1"/>
</dbReference>
<evidence type="ECO:0000256" key="3">
    <source>
        <dbReference type="ARBA" id="ARBA00023211"/>
    </source>
</evidence>
<proteinExistence type="inferred from homology"/>
<dbReference type="Gene3D" id="3.40.50.1070">
    <property type="match status" value="1"/>
</dbReference>
<keyword evidence="5" id="KW-0294">Fucose metabolism</keyword>
<sequence length="591" mass="66590">MKYKIGIRPAIDGRRRGIREDLEEQTMKLAHLAADLLHDNLYYPDGEHVEVVISNTTIAGSQESYLCAQQFQEQNVVATLTVTPCWCYGTETMDLDPKTVKAVWGFNGTERPGAVYLAAVMAAYGQRGLPAFSIYGHDVQDMNDNTIPEDVKEKLLRFGRCAMAVGAMKNRCYLNIGGVTMGIAGSCVDAGFMQKYLGIRTEWVDMTEILRRIKEEIYDHEEYEVARKWVREHIKEGEDVNKTEAIHAKPLSDEEKDKNWDFIVKMTLICMDLIRPNPKVAALGHVEESLGHNAIMAGFQGQRNWTDWLPNGDFTESILNTTFNWRGKKQPMVFATENDTLNCTAMLFGNLITHGAAVFCDVRTYWSPTAVERVTGWKPQGKAENGFIHLINSGAAALDGSGKAVDDKGNHCMKQWWDMTEKDIDACLKATDWPCANRDYFRGGGFSSHFYTSDEMPITMIRVNIIDGLGPVLQLAEGWTVKIPDEVHHKIDVRTDRTWPTTYFTPRLTGKGAFKDVYSVMANWGANHCGFVNGHVGQDIITLCSMLRIPVNMHNVDDDLIFRPHCWSAFGTKDLESADYRACQTYGPLYK</sequence>
<gene>
    <name evidence="10" type="ORF">M9Y10_043570</name>
</gene>
<dbReference type="PANTHER" id="PTHR37840:SF1">
    <property type="entry name" value="L-FUCOSE ISOMERASE"/>
    <property type="match status" value="1"/>
</dbReference>
<feature type="domain" description="L-fucose isomerase N-terminal-1" evidence="8">
    <location>
        <begin position="3"/>
        <end position="170"/>
    </location>
</feature>
<reference evidence="10 11" key="1">
    <citation type="submission" date="2024-04" db="EMBL/GenBank/DDBJ databases">
        <title>Tritrichomonas musculus Genome.</title>
        <authorList>
            <person name="Alves-Ferreira E."/>
            <person name="Grigg M."/>
            <person name="Lorenzi H."/>
            <person name="Galac M."/>
        </authorList>
    </citation>
    <scope>NUCLEOTIDE SEQUENCE [LARGE SCALE GENOMIC DNA]</scope>
    <source>
        <strain evidence="10 11">EAF2021</strain>
    </source>
</reference>
<dbReference type="Gene3D" id="3.40.275.10">
    <property type="entry name" value="L-fucose Isomerase, Chain A, domain 2"/>
    <property type="match status" value="1"/>
</dbReference>
<accession>A0ABR2K024</accession>
<keyword evidence="11" id="KW-1185">Reference proteome</keyword>
<feature type="domain" description="L-fucose isomerase C-terminal" evidence="7">
    <location>
        <begin position="390"/>
        <end position="554"/>
    </location>
</feature>
<keyword evidence="3" id="KW-0464">Manganese</keyword>